<evidence type="ECO:0000256" key="2">
    <source>
        <dbReference type="ARBA" id="ARBA00022741"/>
    </source>
</evidence>
<dbReference type="GO" id="GO:0005524">
    <property type="term" value="F:ATP binding"/>
    <property type="evidence" value="ECO:0007669"/>
    <property type="project" value="UniProtKB-KW"/>
</dbReference>
<dbReference type="SMART" id="SM00382">
    <property type="entry name" value="AAA"/>
    <property type="match status" value="1"/>
</dbReference>
<dbReference type="Gene3D" id="3.40.50.300">
    <property type="entry name" value="P-loop containing nucleotide triphosphate hydrolases"/>
    <property type="match status" value="2"/>
</dbReference>
<dbReference type="InterPro" id="IPR013563">
    <property type="entry name" value="Oligopep_ABC_C"/>
</dbReference>
<dbReference type="PROSITE" id="PS00211">
    <property type="entry name" value="ABC_TRANSPORTER_1"/>
    <property type="match status" value="1"/>
</dbReference>
<dbReference type="InterPro" id="IPR027417">
    <property type="entry name" value="P-loop_NTPase"/>
</dbReference>
<reference evidence="5 6" key="1">
    <citation type="submission" date="2019-11" db="EMBL/GenBank/DDBJ databases">
        <title>Complete genome sequence of Spiroplasma tabanidicola TAUS-1 (DSM 22603).</title>
        <authorList>
            <person name="Huang C.-T."/>
            <person name="Lin Y.-C."/>
            <person name="Kuo C.-H."/>
        </authorList>
    </citation>
    <scope>NUCLEOTIDE SEQUENCE [LARGE SCALE GENOMIC DNA]</scope>
    <source>
        <strain evidence="5 6">TAUS-1</strain>
    </source>
</reference>
<proteinExistence type="predicted"/>
<gene>
    <name evidence="5" type="primary">oppF</name>
    <name evidence="5" type="ORF">STABA_v1c07900</name>
</gene>
<evidence type="ECO:0000256" key="1">
    <source>
        <dbReference type="ARBA" id="ARBA00022448"/>
    </source>
</evidence>
<name>A0A6I6C960_9MOLU</name>
<sequence>MSTKNRENNSFLKIRNIEVVFRNSGHKFYAVKQTSLDVQKGEIFGLVGESGSGKTTIARAIVGVQPLYDGAIYMDEKLIAGKPSSLYQLNRQITRKLFDMKRKMNFTSIYLKQFIDILRSFYERDNSLSSITKKEFLKKFKLSSVEFIDDVFLSNLKHVNEIINNQERIIRFISNIHSQIPKISQELEDAILEKQEQTNEVVYEIKEVLANNYKLIHPLVKHRKKMEKDEEVDMNNVVKKLLVSIEEIVKHHKETINKVDVAVNIQKENELLTAPVTIKNKVIKEYYKKLYVFREDFIKECENQIARLSTLPNYENNPEYIKAFHHKKDFWSKGNINISCLFLILEEFKKEEINYDLLDKHSNNLFETDFELNIKLAIQNRSFDKKDLQKLEKQLKYIDKIVKRNVVKDKSAIEDYYNWKNINKEVNSEINEDELEKFIEFLELPSIDRLVKKSFLFEKITSKQKRLNRKNTQMIFQDPGSSLNDRMAVEEIIGEGLINFPKTYKNPEVVNEYLLDYNQKNPNNKISIDQVKYRDVKKYLILKALTSVGLIPEHLSRYPHEFSGGQRQRIGIARSLILKPKIIVADEPISALDVSIRAQVLNLFKKFQQELGITFIFVAHDLSVVKFIADKIAVIYRGQIVEVAAAEELFNNPLHPYTRSLLSAIPQPEPSIAKETKNIIYNPEQEHFDYVFDLPKLVEVSPGHQVFLNSRELANIKKQIQNK</sequence>
<dbReference type="Pfam" id="PF00005">
    <property type="entry name" value="ABC_tran"/>
    <property type="match status" value="2"/>
</dbReference>
<dbReference type="GO" id="GO:0055085">
    <property type="term" value="P:transmembrane transport"/>
    <property type="evidence" value="ECO:0007669"/>
    <property type="project" value="UniProtKB-ARBA"/>
</dbReference>
<dbReference type="InterPro" id="IPR003593">
    <property type="entry name" value="AAA+_ATPase"/>
</dbReference>
<dbReference type="InterPro" id="IPR050319">
    <property type="entry name" value="ABC_transp_ATP-bind"/>
</dbReference>
<keyword evidence="2" id="KW-0547">Nucleotide-binding</keyword>
<dbReference type="EMBL" id="CP046276">
    <property type="protein sequence ID" value="QGS52146.1"/>
    <property type="molecule type" value="Genomic_DNA"/>
</dbReference>
<dbReference type="OrthoDB" id="9779287at2"/>
<accession>A0A6I6C960</accession>
<keyword evidence="3 5" id="KW-0067">ATP-binding</keyword>
<keyword evidence="1" id="KW-0813">Transport</keyword>
<dbReference type="Pfam" id="PF08352">
    <property type="entry name" value="oligo_HPY"/>
    <property type="match status" value="1"/>
</dbReference>
<dbReference type="KEGG" id="stab:STABA_v1c07900"/>
<dbReference type="Proteomes" id="UP000424468">
    <property type="component" value="Chromosome"/>
</dbReference>
<evidence type="ECO:0000313" key="6">
    <source>
        <dbReference type="Proteomes" id="UP000424468"/>
    </source>
</evidence>
<evidence type="ECO:0000256" key="3">
    <source>
        <dbReference type="ARBA" id="ARBA00022840"/>
    </source>
</evidence>
<organism evidence="5 6">
    <name type="scientific">Spiroplasma tabanidicola</name>
    <dbReference type="NCBI Taxonomy" id="324079"/>
    <lineage>
        <taxon>Bacteria</taxon>
        <taxon>Bacillati</taxon>
        <taxon>Mycoplasmatota</taxon>
        <taxon>Mollicutes</taxon>
        <taxon>Entomoplasmatales</taxon>
        <taxon>Spiroplasmataceae</taxon>
        <taxon>Spiroplasma</taxon>
    </lineage>
</organism>
<dbReference type="PANTHER" id="PTHR43776">
    <property type="entry name" value="TRANSPORT ATP-BINDING PROTEIN"/>
    <property type="match status" value="1"/>
</dbReference>
<evidence type="ECO:0000259" key="4">
    <source>
        <dbReference type="PROSITE" id="PS50893"/>
    </source>
</evidence>
<evidence type="ECO:0000313" key="5">
    <source>
        <dbReference type="EMBL" id="QGS52146.1"/>
    </source>
</evidence>
<dbReference type="GO" id="GO:0016887">
    <property type="term" value="F:ATP hydrolysis activity"/>
    <property type="evidence" value="ECO:0007669"/>
    <property type="project" value="InterPro"/>
</dbReference>
<dbReference type="InterPro" id="IPR003439">
    <property type="entry name" value="ABC_transporter-like_ATP-bd"/>
</dbReference>
<dbReference type="PROSITE" id="PS50893">
    <property type="entry name" value="ABC_TRANSPORTER_2"/>
    <property type="match status" value="1"/>
</dbReference>
<dbReference type="RefSeq" id="WP_156006811.1">
    <property type="nucleotide sequence ID" value="NZ_CP046276.1"/>
</dbReference>
<dbReference type="CDD" id="cd03257">
    <property type="entry name" value="ABC_NikE_OppD_transporters"/>
    <property type="match status" value="1"/>
</dbReference>
<dbReference type="AlphaFoldDB" id="A0A6I6C960"/>
<feature type="domain" description="ABC transporter" evidence="4">
    <location>
        <begin position="14"/>
        <end position="662"/>
    </location>
</feature>
<dbReference type="NCBIfam" id="NF043078">
    <property type="entry name" value="MMSYN1_0168"/>
    <property type="match status" value="1"/>
</dbReference>
<dbReference type="GO" id="GO:0015833">
    <property type="term" value="P:peptide transport"/>
    <property type="evidence" value="ECO:0007669"/>
    <property type="project" value="InterPro"/>
</dbReference>
<dbReference type="SUPFAM" id="SSF52540">
    <property type="entry name" value="P-loop containing nucleoside triphosphate hydrolases"/>
    <property type="match status" value="2"/>
</dbReference>
<dbReference type="InterPro" id="IPR017871">
    <property type="entry name" value="ABC_transporter-like_CS"/>
</dbReference>
<protein>
    <submittedName>
        <fullName evidence="5">Oligopeptide ABC transporter ATP-binding protein</fullName>
    </submittedName>
</protein>
<keyword evidence="6" id="KW-1185">Reference proteome</keyword>